<feature type="compositionally biased region" description="Basic and acidic residues" evidence="6">
    <location>
        <begin position="264"/>
        <end position="274"/>
    </location>
</feature>
<dbReference type="PANTHER" id="PTHR42884">
    <property type="entry name" value="PROPROTEIN CONVERTASE SUBTILISIN/KEXIN-RELATED"/>
    <property type="match status" value="1"/>
</dbReference>
<dbReference type="InterPro" id="IPR036852">
    <property type="entry name" value="Peptidase_S8/S53_dom_sf"/>
</dbReference>
<feature type="active site" description="Charge relay system" evidence="4 5">
    <location>
        <position position="275"/>
    </location>
</feature>
<dbReference type="PROSITE" id="PS00138">
    <property type="entry name" value="SUBTILASE_SER"/>
    <property type="match status" value="1"/>
</dbReference>
<keyword evidence="1 5" id="KW-0645">Protease</keyword>
<keyword evidence="3 5" id="KW-0720">Serine protease</keyword>
<dbReference type="CDD" id="cd07498">
    <property type="entry name" value="Peptidases_S8_15"/>
    <property type="match status" value="1"/>
</dbReference>
<dbReference type="Gene3D" id="3.40.50.200">
    <property type="entry name" value="Peptidase S8/S53 domain"/>
    <property type="match status" value="1"/>
</dbReference>
<name>A0A6J4RFN8_9ACTN</name>
<evidence type="ECO:0000256" key="2">
    <source>
        <dbReference type="ARBA" id="ARBA00022801"/>
    </source>
</evidence>
<dbReference type="EC" id="3.4.21.-" evidence="8"/>
<feature type="region of interest" description="Disordered" evidence="6">
    <location>
        <begin position="246"/>
        <end position="274"/>
    </location>
</feature>
<dbReference type="GO" id="GO:0016485">
    <property type="term" value="P:protein processing"/>
    <property type="evidence" value="ECO:0007669"/>
    <property type="project" value="TreeGrafter"/>
</dbReference>
<dbReference type="PROSITE" id="PS00137">
    <property type="entry name" value="SUBTILASE_HIS"/>
    <property type="match status" value="1"/>
</dbReference>
<dbReference type="EMBL" id="CADCVF010000072">
    <property type="protein sequence ID" value="CAA9466276.1"/>
    <property type="molecule type" value="Genomic_DNA"/>
</dbReference>
<gene>
    <name evidence="8" type="ORF">AVDCRST_MAG58-3518</name>
</gene>
<feature type="active site" description="Charge relay system" evidence="4 5">
    <location>
        <position position="237"/>
    </location>
</feature>
<evidence type="ECO:0000256" key="6">
    <source>
        <dbReference type="SAM" id="MobiDB-lite"/>
    </source>
</evidence>
<evidence type="ECO:0000256" key="1">
    <source>
        <dbReference type="ARBA" id="ARBA00022670"/>
    </source>
</evidence>
<dbReference type="SUPFAM" id="SSF52743">
    <property type="entry name" value="Subtilisin-like"/>
    <property type="match status" value="1"/>
</dbReference>
<dbReference type="AlphaFoldDB" id="A0A6J4RFN8"/>
<feature type="active site" description="Charge relay system" evidence="4 5">
    <location>
        <position position="469"/>
    </location>
</feature>
<dbReference type="Pfam" id="PF00082">
    <property type="entry name" value="Peptidase_S8"/>
    <property type="match status" value="1"/>
</dbReference>
<dbReference type="PROSITE" id="PS51892">
    <property type="entry name" value="SUBTILASE"/>
    <property type="match status" value="1"/>
</dbReference>
<comment type="similarity">
    <text evidence="5">Belongs to the peptidase S8 family.</text>
</comment>
<dbReference type="InterPro" id="IPR034054">
    <property type="entry name" value="Pep_S8_PrcA"/>
</dbReference>
<evidence type="ECO:0000256" key="3">
    <source>
        <dbReference type="ARBA" id="ARBA00022825"/>
    </source>
</evidence>
<keyword evidence="2 5" id="KW-0378">Hydrolase</keyword>
<dbReference type="InterPro" id="IPR015500">
    <property type="entry name" value="Peptidase_S8_subtilisin-rel"/>
</dbReference>
<dbReference type="GO" id="GO:0016020">
    <property type="term" value="C:membrane"/>
    <property type="evidence" value="ECO:0007669"/>
    <property type="project" value="TreeGrafter"/>
</dbReference>
<dbReference type="InterPro" id="IPR023828">
    <property type="entry name" value="Peptidase_S8_Ser-AS"/>
</dbReference>
<dbReference type="PANTHER" id="PTHR42884:SF14">
    <property type="entry name" value="NEUROENDOCRINE CONVERTASE 1"/>
    <property type="match status" value="1"/>
</dbReference>
<reference evidence="8" key="1">
    <citation type="submission" date="2020-02" db="EMBL/GenBank/DDBJ databases">
        <authorList>
            <person name="Meier V. D."/>
        </authorList>
    </citation>
    <scope>NUCLEOTIDE SEQUENCE</scope>
    <source>
        <strain evidence="8">AVDCRST_MAG58</strain>
    </source>
</reference>
<sequence>MGMGVWLQMEDITREVTYGGENGETVTFKVDPALVAVRARRGRSLREGPVTPPEAALLDDMESVLSFPQVGVEVYRRPEQSSGAMEEVRRKLHESPATRFAGRVLVDEETGEPVVYTENLFIKFLDDKKRGQCLEVLRAEGLSVKQELPYATNAYFVAAPEGSGQEVFVIANRLLERKDVEYCNPELVRRLAQRTISPQQWHLKSTTIGGQWVNASANVEAAHTITEGEGATIAIIDTGTDIDHDEFSSPGKLVAPRDTTANDADPRPGGRDENHGTACAGVACADGRFGASGVAPRAKLMPIRMMSQLGSQEEANAFYWAAENGADVISCSWGPADGRWWKPDDPLHKAVAPLPDSTRLALDYAVSRGRGGKGCVVLFAAGNGNESVDNDGYASYERVLAVAASNDRSVRSVYSDFGNAVFCAFPSNDFEYPKENRPVPLTPGIWTTDRTGRPGYSNNDYTNSFGGTSSACPGAAGVAALVLSCNPSLSRDQVKDVLRISCEQIDPGGGKYDEQGHSRLYGYGRLDAESAVRSVGGQTRRVHGRRVHGRRVHGRRVHGRSAASDVDLGPMEAAHELLLATLLTTQAAQIQDLRERVEQLELAD</sequence>
<evidence type="ECO:0000259" key="7">
    <source>
        <dbReference type="Pfam" id="PF00082"/>
    </source>
</evidence>
<dbReference type="PRINTS" id="PR00723">
    <property type="entry name" value="SUBTILISIN"/>
</dbReference>
<evidence type="ECO:0000256" key="5">
    <source>
        <dbReference type="PROSITE-ProRule" id="PRU01240"/>
    </source>
</evidence>
<protein>
    <submittedName>
        <fullName evidence="8">Calcium-dependent protease</fullName>
        <ecNumber evidence="8">3.4.21.-</ecNumber>
    </submittedName>
</protein>
<organism evidence="8">
    <name type="scientific">uncultured Rubrobacteraceae bacterium</name>
    <dbReference type="NCBI Taxonomy" id="349277"/>
    <lineage>
        <taxon>Bacteria</taxon>
        <taxon>Bacillati</taxon>
        <taxon>Actinomycetota</taxon>
        <taxon>Rubrobacteria</taxon>
        <taxon>Rubrobacterales</taxon>
        <taxon>Rubrobacteraceae</taxon>
        <taxon>environmental samples</taxon>
    </lineage>
</organism>
<proteinExistence type="inferred from homology"/>
<dbReference type="InterPro" id="IPR000209">
    <property type="entry name" value="Peptidase_S8/S53_dom"/>
</dbReference>
<feature type="domain" description="Peptidase S8/S53" evidence="7">
    <location>
        <begin position="228"/>
        <end position="524"/>
    </location>
</feature>
<evidence type="ECO:0000313" key="8">
    <source>
        <dbReference type="EMBL" id="CAA9466276.1"/>
    </source>
</evidence>
<dbReference type="InterPro" id="IPR022398">
    <property type="entry name" value="Peptidase_S8_His-AS"/>
</dbReference>
<accession>A0A6J4RFN8</accession>
<dbReference type="GO" id="GO:0004252">
    <property type="term" value="F:serine-type endopeptidase activity"/>
    <property type="evidence" value="ECO:0007669"/>
    <property type="project" value="UniProtKB-UniRule"/>
</dbReference>
<evidence type="ECO:0000256" key="4">
    <source>
        <dbReference type="PIRSR" id="PIRSR615500-1"/>
    </source>
</evidence>